<dbReference type="EMBL" id="MVGT01002854">
    <property type="protein sequence ID" value="OVA06349.1"/>
    <property type="molecule type" value="Genomic_DNA"/>
</dbReference>
<dbReference type="InterPro" id="IPR026960">
    <property type="entry name" value="RVT-Znf"/>
</dbReference>
<protein>
    <submittedName>
        <fullName evidence="2">Reverse transcriptase zinc-binding domain</fullName>
    </submittedName>
</protein>
<accession>A0A200Q786</accession>
<dbReference type="Proteomes" id="UP000195402">
    <property type="component" value="Unassembled WGS sequence"/>
</dbReference>
<keyword evidence="2" id="KW-0808">Transferase</keyword>
<dbReference type="PANTHER" id="PTHR33116:SF75">
    <property type="entry name" value="RIBONUCLEASE H PROTEIN"/>
    <property type="match status" value="1"/>
</dbReference>
<keyword evidence="2" id="KW-0695">RNA-directed DNA polymerase</keyword>
<evidence type="ECO:0000313" key="3">
    <source>
        <dbReference type="Proteomes" id="UP000195402"/>
    </source>
</evidence>
<comment type="caution">
    <text evidence="2">The sequence shown here is derived from an EMBL/GenBank/DDBJ whole genome shotgun (WGS) entry which is preliminary data.</text>
</comment>
<dbReference type="Pfam" id="PF13966">
    <property type="entry name" value="zf-RVT"/>
    <property type="match status" value="1"/>
</dbReference>
<dbReference type="InParanoid" id="A0A200Q786"/>
<dbReference type="OrthoDB" id="696485at2759"/>
<name>A0A200Q786_MACCD</name>
<evidence type="ECO:0000259" key="1">
    <source>
        <dbReference type="Pfam" id="PF13966"/>
    </source>
</evidence>
<evidence type="ECO:0000313" key="2">
    <source>
        <dbReference type="EMBL" id="OVA06349.1"/>
    </source>
</evidence>
<sequence length="147" mass="17797">MFGAAMYNAIPTLDVLRKRGMQIVNRCWCCKRREETISHLFVHCDMASEIWRYFLQPYKLDWVFADNLQIELWRWRENFGSRSGRKIWQPLPFAIVWGIWLERNNRAFNEKENSMDEVIRNIKSLIYLWGTAKEIFEGYVVEDLVLR</sequence>
<proteinExistence type="predicted"/>
<dbReference type="AlphaFoldDB" id="A0A200Q786"/>
<keyword evidence="3" id="KW-1185">Reference proteome</keyword>
<gene>
    <name evidence="2" type="ORF">BVC80_8883g19</name>
</gene>
<dbReference type="GO" id="GO:0003964">
    <property type="term" value="F:RNA-directed DNA polymerase activity"/>
    <property type="evidence" value="ECO:0007669"/>
    <property type="project" value="UniProtKB-KW"/>
</dbReference>
<dbReference type="PANTHER" id="PTHR33116">
    <property type="entry name" value="REVERSE TRANSCRIPTASE ZINC-BINDING DOMAIN-CONTAINING PROTEIN-RELATED-RELATED"/>
    <property type="match status" value="1"/>
</dbReference>
<keyword evidence="2" id="KW-0548">Nucleotidyltransferase</keyword>
<dbReference type="OMA" id="CSIMRIV"/>
<feature type="domain" description="Reverse transcriptase zinc-binding" evidence="1">
    <location>
        <begin position="5"/>
        <end position="51"/>
    </location>
</feature>
<reference evidence="2 3" key="1">
    <citation type="journal article" date="2017" name="Mol. Plant">
        <title>The Genome of Medicinal Plant Macleaya cordata Provides New Insights into Benzylisoquinoline Alkaloids Metabolism.</title>
        <authorList>
            <person name="Liu X."/>
            <person name="Liu Y."/>
            <person name="Huang P."/>
            <person name="Ma Y."/>
            <person name="Qing Z."/>
            <person name="Tang Q."/>
            <person name="Cao H."/>
            <person name="Cheng P."/>
            <person name="Zheng Y."/>
            <person name="Yuan Z."/>
            <person name="Zhou Y."/>
            <person name="Liu J."/>
            <person name="Tang Z."/>
            <person name="Zhuo Y."/>
            <person name="Zhang Y."/>
            <person name="Yu L."/>
            <person name="Huang J."/>
            <person name="Yang P."/>
            <person name="Peng Q."/>
            <person name="Zhang J."/>
            <person name="Jiang W."/>
            <person name="Zhang Z."/>
            <person name="Lin K."/>
            <person name="Ro D.K."/>
            <person name="Chen X."/>
            <person name="Xiong X."/>
            <person name="Shang Y."/>
            <person name="Huang S."/>
            <person name="Zeng J."/>
        </authorList>
    </citation>
    <scope>NUCLEOTIDE SEQUENCE [LARGE SCALE GENOMIC DNA]</scope>
    <source>
        <strain evidence="3">cv. BLH2017</strain>
        <tissue evidence="2">Root</tissue>
    </source>
</reference>
<organism evidence="2 3">
    <name type="scientific">Macleaya cordata</name>
    <name type="common">Five-seeded plume-poppy</name>
    <name type="synonym">Bocconia cordata</name>
    <dbReference type="NCBI Taxonomy" id="56857"/>
    <lineage>
        <taxon>Eukaryota</taxon>
        <taxon>Viridiplantae</taxon>
        <taxon>Streptophyta</taxon>
        <taxon>Embryophyta</taxon>
        <taxon>Tracheophyta</taxon>
        <taxon>Spermatophyta</taxon>
        <taxon>Magnoliopsida</taxon>
        <taxon>Ranunculales</taxon>
        <taxon>Papaveraceae</taxon>
        <taxon>Papaveroideae</taxon>
        <taxon>Macleaya</taxon>
    </lineage>
</organism>